<dbReference type="InterPro" id="IPR024523">
    <property type="entry name" value="DUF3793"/>
</dbReference>
<protein>
    <submittedName>
        <fullName evidence="1">Uncharacterized protein</fullName>
    </submittedName>
</protein>
<dbReference type="Proteomes" id="UP000183639">
    <property type="component" value="Unassembled WGS sequence"/>
</dbReference>
<name>A0A1I3GZF6_SELRU</name>
<dbReference type="EMBL" id="FOQK01000026">
    <property type="protein sequence ID" value="SFI28761.1"/>
    <property type="molecule type" value="Genomic_DNA"/>
</dbReference>
<sequence length="188" mass="22001">MAKDDFEQVLGMHAAPVLLGIKTANLLSFRKSCFEDFDALLASYTTCFRCKGISVFRVSEGEEYVLLLFYRPGVLSKELRQPEAMKLLEAYGYRREDTLAELLEHLRLRMRLRKTFPHEIGLFLGYPPEDVAGFIEHKGRDYAFSGYWKVYANEERTRALFDRYTDCSQHFCSELERGRRFEELVRAV</sequence>
<dbReference type="AlphaFoldDB" id="A0A1I3GZF6"/>
<evidence type="ECO:0000313" key="2">
    <source>
        <dbReference type="Proteomes" id="UP000183639"/>
    </source>
</evidence>
<dbReference type="Pfam" id="PF12672">
    <property type="entry name" value="DUF3793"/>
    <property type="match status" value="1"/>
</dbReference>
<evidence type="ECO:0000313" key="1">
    <source>
        <dbReference type="EMBL" id="SFI28761.1"/>
    </source>
</evidence>
<reference evidence="1 2" key="1">
    <citation type="submission" date="2016-10" db="EMBL/GenBank/DDBJ databases">
        <authorList>
            <person name="de Groot N.N."/>
        </authorList>
    </citation>
    <scope>NUCLEOTIDE SEQUENCE [LARGE SCALE GENOMIC DNA]</scope>
    <source>
        <strain evidence="1 2">Z108</strain>
    </source>
</reference>
<gene>
    <name evidence="1" type="ORF">SAMN04487861_12617</name>
</gene>
<accession>A0A1I3GZF6</accession>
<proteinExistence type="predicted"/>
<organism evidence="1 2">
    <name type="scientific">Selenomonas ruminantium</name>
    <dbReference type="NCBI Taxonomy" id="971"/>
    <lineage>
        <taxon>Bacteria</taxon>
        <taxon>Bacillati</taxon>
        <taxon>Bacillota</taxon>
        <taxon>Negativicutes</taxon>
        <taxon>Selenomonadales</taxon>
        <taxon>Selenomonadaceae</taxon>
        <taxon>Selenomonas</taxon>
    </lineage>
</organism>
<dbReference type="OrthoDB" id="5393676at2"/>